<dbReference type="RefSeq" id="WP_156017028.1">
    <property type="nucleotide sequence ID" value="NZ_WGGD01000005.1"/>
</dbReference>
<evidence type="ECO:0000313" key="3">
    <source>
        <dbReference type="Proteomes" id="UP000470772"/>
    </source>
</evidence>
<evidence type="ECO:0000313" key="2">
    <source>
        <dbReference type="EMBL" id="MUN29449.1"/>
    </source>
</evidence>
<dbReference type="PIRSF" id="PIRSF006402">
    <property type="entry name" value="UCP006402_thioredoxin"/>
    <property type="match status" value="1"/>
</dbReference>
<dbReference type="SUPFAM" id="SSF52833">
    <property type="entry name" value="Thioredoxin-like"/>
    <property type="match status" value="1"/>
</dbReference>
<dbReference type="AlphaFoldDB" id="A0A6A9QMS4"/>
<dbReference type="InterPro" id="IPR024705">
    <property type="entry name" value="Ssp411"/>
</dbReference>
<reference evidence="2 3" key="1">
    <citation type="submission" date="2019-10" db="EMBL/GenBank/DDBJ databases">
        <title>Sequencing and Assembly of Multiple Reported Metal-Biooxidizing Members of the Extremely Thermoacidophilic Archaeal Family Sulfolobaceae.</title>
        <authorList>
            <person name="Counts J.A."/>
            <person name="Kelly R.M."/>
        </authorList>
    </citation>
    <scope>NUCLEOTIDE SEQUENCE [LARGE SCALE GENOMIC DNA]</scope>
    <source>
        <strain evidence="2 3">DSM 6482</strain>
    </source>
</reference>
<protein>
    <submittedName>
        <fullName evidence="2">DUF255 domain-containing protein</fullName>
    </submittedName>
</protein>
<gene>
    <name evidence="2" type="ORF">GC250_08370</name>
</gene>
<sequence length="631" mass="71525">MVNNLSKAKSAFLREAAEQPIIWREWSPQVLEEAKREDKPILIDVGAVWCHWCHVMDRETYSNEGVARLVNEDFIPVKVDRDEMPDLDRELQNAVFAITGESGWPLTVFMTPSGKVFFGGTYFPPDDMYGRIGFKRLLKNIAEVWKNKRDEIERSAFDPSTISFGGENLELSDTIIQIIGEYDLEYGGLGNSSKFPHPLVDTLMLDYTAISGDDVGKKVSLFTAKKMYNGAIFDQVGGGYHRYTVDREWKIPHFEKLLIDNAEIMLSLVKLYEATNDVDVKDALERTYAFVKREMDMGETFANSLDADSDGIEGYYYTWTLEEMERCLAEDFDLGKKIFGISKSEEVEGRKILLRDLENEKLIQIMGKDKALSKLNSIREKLLECRKERNPPFKDINDYTHPNARMSEAMLYTSTLLGNSYDLPLKILRKVRSSPHRRITGNEEPSLEDMASVALADISAFEISSEREFLDYARDISSAIREKIRSSKPYPLDSPNESSASLISRLIAKMSILEGADLKTEEVKFAGSPSFYAGLIDTNFILQKGALSHVVIVDEGDSLADQLHRVALLSFYPLKIVERVLDSERDHLPSYVRAMFDVKRGSSRAFVCIGKSCSQPVTDQASIKQLLKTKL</sequence>
<evidence type="ECO:0000259" key="1">
    <source>
        <dbReference type="Pfam" id="PF03190"/>
    </source>
</evidence>
<name>A0A6A9QMS4_SULME</name>
<dbReference type="Pfam" id="PF03190">
    <property type="entry name" value="Thioredox_DsbH"/>
    <property type="match status" value="1"/>
</dbReference>
<dbReference type="Proteomes" id="UP000470772">
    <property type="component" value="Unassembled WGS sequence"/>
</dbReference>
<organism evidence="2 3">
    <name type="scientific">Sulfuracidifex metallicus DSM 6482 = JCM 9184</name>
    <dbReference type="NCBI Taxonomy" id="523847"/>
    <lineage>
        <taxon>Archaea</taxon>
        <taxon>Thermoproteota</taxon>
        <taxon>Thermoprotei</taxon>
        <taxon>Sulfolobales</taxon>
        <taxon>Sulfolobaceae</taxon>
        <taxon>Sulfuracidifex</taxon>
    </lineage>
</organism>
<dbReference type="PANTHER" id="PTHR42899">
    <property type="entry name" value="SPERMATOGENESIS-ASSOCIATED PROTEIN 20"/>
    <property type="match status" value="1"/>
</dbReference>
<dbReference type="InterPro" id="IPR004879">
    <property type="entry name" value="Ssp411-like_TRX"/>
</dbReference>
<dbReference type="GO" id="GO:0005975">
    <property type="term" value="P:carbohydrate metabolic process"/>
    <property type="evidence" value="ECO:0007669"/>
    <property type="project" value="InterPro"/>
</dbReference>
<dbReference type="InterPro" id="IPR008928">
    <property type="entry name" value="6-hairpin_glycosidase_sf"/>
</dbReference>
<proteinExistence type="predicted"/>
<keyword evidence="3" id="KW-1185">Reference proteome</keyword>
<dbReference type="Gene3D" id="3.40.30.10">
    <property type="entry name" value="Glutaredoxin"/>
    <property type="match status" value="1"/>
</dbReference>
<dbReference type="EMBL" id="WGGD01000005">
    <property type="protein sequence ID" value="MUN29449.1"/>
    <property type="molecule type" value="Genomic_DNA"/>
</dbReference>
<feature type="domain" description="Spermatogenesis-associated protein 20-like TRX" evidence="1">
    <location>
        <begin position="3"/>
        <end position="156"/>
    </location>
</feature>
<accession>A0A6A9QMS4</accession>
<dbReference type="CDD" id="cd02955">
    <property type="entry name" value="SSP411"/>
    <property type="match status" value="1"/>
</dbReference>
<dbReference type="SUPFAM" id="SSF48208">
    <property type="entry name" value="Six-hairpin glycosidases"/>
    <property type="match status" value="1"/>
</dbReference>
<comment type="caution">
    <text evidence="2">The sequence shown here is derived from an EMBL/GenBank/DDBJ whole genome shotgun (WGS) entry which is preliminary data.</text>
</comment>
<dbReference type="PANTHER" id="PTHR42899:SF1">
    <property type="entry name" value="SPERMATOGENESIS-ASSOCIATED PROTEIN 20"/>
    <property type="match status" value="1"/>
</dbReference>
<dbReference type="InterPro" id="IPR036249">
    <property type="entry name" value="Thioredoxin-like_sf"/>
</dbReference>